<gene>
    <name evidence="1" type="ORF">CEXT_147691</name>
</gene>
<dbReference type="AlphaFoldDB" id="A0AAV4PDS3"/>
<protein>
    <submittedName>
        <fullName evidence="1">Uncharacterized protein</fullName>
    </submittedName>
</protein>
<accession>A0AAV4PDS3</accession>
<organism evidence="1 2">
    <name type="scientific">Caerostris extrusa</name>
    <name type="common">Bark spider</name>
    <name type="synonym">Caerostris bankana</name>
    <dbReference type="NCBI Taxonomy" id="172846"/>
    <lineage>
        <taxon>Eukaryota</taxon>
        <taxon>Metazoa</taxon>
        <taxon>Ecdysozoa</taxon>
        <taxon>Arthropoda</taxon>
        <taxon>Chelicerata</taxon>
        <taxon>Arachnida</taxon>
        <taxon>Araneae</taxon>
        <taxon>Araneomorphae</taxon>
        <taxon>Entelegynae</taxon>
        <taxon>Araneoidea</taxon>
        <taxon>Araneidae</taxon>
        <taxon>Caerostris</taxon>
    </lineage>
</organism>
<comment type="caution">
    <text evidence="1">The sequence shown here is derived from an EMBL/GenBank/DDBJ whole genome shotgun (WGS) entry which is preliminary data.</text>
</comment>
<dbReference type="Proteomes" id="UP001054945">
    <property type="component" value="Unassembled WGS sequence"/>
</dbReference>
<evidence type="ECO:0000313" key="1">
    <source>
        <dbReference type="EMBL" id="GIX95188.1"/>
    </source>
</evidence>
<sequence>MKRDKNWGFEEDGFQREEKNSSTRRWHYCGSSIFGDLDAAEDSGSNALEKTMFDASWNALTFFFQGLFSQISLATARGPVTSYQIWNTLTFLGRVGRLAKTTGYSPGDCLLPIKYECVNLLGQGRPVSQIPLATAGCLSSSYQIWNASTFFLGQGRPVSQIQLMQPGCLSPSYQIWNASTFLAKVGRLAKYNWLQPGWLSPSYQIWNASTFLARGRPVSQIPLATSPG</sequence>
<reference evidence="1 2" key="1">
    <citation type="submission" date="2021-06" db="EMBL/GenBank/DDBJ databases">
        <title>Caerostris extrusa draft genome.</title>
        <authorList>
            <person name="Kono N."/>
            <person name="Arakawa K."/>
        </authorList>
    </citation>
    <scope>NUCLEOTIDE SEQUENCE [LARGE SCALE GENOMIC DNA]</scope>
</reference>
<dbReference type="EMBL" id="BPLR01004478">
    <property type="protein sequence ID" value="GIX95188.1"/>
    <property type="molecule type" value="Genomic_DNA"/>
</dbReference>
<keyword evidence="2" id="KW-1185">Reference proteome</keyword>
<proteinExistence type="predicted"/>
<name>A0AAV4PDS3_CAEEX</name>
<evidence type="ECO:0000313" key="2">
    <source>
        <dbReference type="Proteomes" id="UP001054945"/>
    </source>
</evidence>